<gene>
    <name evidence="1" type="ORF">NCTC13489_01668</name>
</gene>
<dbReference type="RefSeq" id="WP_170166239.1">
    <property type="nucleotide sequence ID" value="NZ_FOIX01000004.1"/>
</dbReference>
<dbReference type="KEGG" id="cant:NCTC13489_01668"/>
<evidence type="ECO:0000313" key="2">
    <source>
        <dbReference type="Proteomes" id="UP000270036"/>
    </source>
</evidence>
<evidence type="ECO:0000313" key="1">
    <source>
        <dbReference type="EMBL" id="VEH99707.1"/>
    </source>
</evidence>
<sequence>MKKNIYIPSWKYSIWQRFFKMRVILLFLCSTPLFYFGTEQLPVISTTSHDFIYIEGNAILYGEVQQSSERVAKLTASPKPKNGNNEEKIATISAQIKDHHISRDQRIKKIQEQVNSRINFNYFLADQSYFFLINSSDSYSGEMALAAYSFKFLGDFTSTIEFARLLPLYIEKQKLFISLSYLQFGNFRSSSLRAPPAFFV</sequence>
<name>A0A3S5EUT6_9FLAO</name>
<protein>
    <submittedName>
        <fullName evidence="1">Uncharacterized protein</fullName>
    </submittedName>
</protein>
<dbReference type="AlphaFoldDB" id="A0A3S5EUT6"/>
<reference evidence="1 2" key="1">
    <citation type="submission" date="2018-12" db="EMBL/GenBank/DDBJ databases">
        <authorList>
            <consortium name="Pathogen Informatics"/>
        </authorList>
    </citation>
    <scope>NUCLEOTIDE SEQUENCE [LARGE SCALE GENOMIC DNA]</scope>
    <source>
        <strain evidence="1 2">NCTC13489</strain>
    </source>
</reference>
<organism evidence="1 2">
    <name type="scientific">Kaistella antarctica</name>
    <dbReference type="NCBI Taxonomy" id="266748"/>
    <lineage>
        <taxon>Bacteria</taxon>
        <taxon>Pseudomonadati</taxon>
        <taxon>Bacteroidota</taxon>
        <taxon>Flavobacteriia</taxon>
        <taxon>Flavobacteriales</taxon>
        <taxon>Weeksellaceae</taxon>
        <taxon>Chryseobacterium group</taxon>
        <taxon>Kaistella</taxon>
    </lineage>
</organism>
<accession>A0A3S5EUT6</accession>
<dbReference type="Proteomes" id="UP000270036">
    <property type="component" value="Chromosome"/>
</dbReference>
<dbReference type="EMBL" id="LR134441">
    <property type="protein sequence ID" value="VEH99707.1"/>
    <property type="molecule type" value="Genomic_DNA"/>
</dbReference>
<proteinExistence type="predicted"/>